<gene>
    <name evidence="3" type="ORF">SAMN05444581_11656</name>
</gene>
<dbReference type="Pfam" id="PF06181">
    <property type="entry name" value="Urate_ox_N"/>
    <property type="match status" value="1"/>
</dbReference>
<dbReference type="RefSeq" id="WP_091685339.1">
    <property type="nucleotide sequence ID" value="NZ_FOSN01000016.1"/>
</dbReference>
<protein>
    <recommendedName>
        <fullName evidence="2">Urate oxidase N-terminal domain-containing protein</fullName>
    </recommendedName>
</protein>
<dbReference type="EMBL" id="FOSN01000016">
    <property type="protein sequence ID" value="SFK71646.1"/>
    <property type="molecule type" value="Genomic_DNA"/>
</dbReference>
<organism evidence="3 4">
    <name type="scientific">Methylocapsa palsarum</name>
    <dbReference type="NCBI Taxonomy" id="1612308"/>
    <lineage>
        <taxon>Bacteria</taxon>
        <taxon>Pseudomonadati</taxon>
        <taxon>Pseudomonadota</taxon>
        <taxon>Alphaproteobacteria</taxon>
        <taxon>Hyphomicrobiales</taxon>
        <taxon>Beijerinckiaceae</taxon>
        <taxon>Methylocapsa</taxon>
    </lineage>
</organism>
<feature type="transmembrane region" description="Helical" evidence="1">
    <location>
        <begin position="16"/>
        <end position="36"/>
    </location>
</feature>
<keyword evidence="4" id="KW-1185">Reference proteome</keyword>
<dbReference type="OrthoDB" id="9787495at2"/>
<feature type="transmembrane region" description="Helical" evidence="1">
    <location>
        <begin position="120"/>
        <end position="140"/>
    </location>
</feature>
<dbReference type="InterPro" id="IPR010389">
    <property type="entry name" value="Urate_ox_N"/>
</dbReference>
<reference evidence="3 4" key="1">
    <citation type="submission" date="2016-10" db="EMBL/GenBank/DDBJ databases">
        <authorList>
            <person name="de Groot N.N."/>
        </authorList>
    </citation>
    <scope>NUCLEOTIDE SEQUENCE [LARGE SCALE GENOMIC DNA]</scope>
    <source>
        <strain evidence="3 4">NE2</strain>
    </source>
</reference>
<evidence type="ECO:0000313" key="4">
    <source>
        <dbReference type="Proteomes" id="UP000198755"/>
    </source>
</evidence>
<sequence length="190" mass="20946">MDDLIAKLIKTLEKPYSAIGLGAAITGVLIILYHLFDVGRGYWGPFFTFLHVISGVTWIGLLYYFNLVQIPTMPNIPAELKPAIGKYIAPEALWWFRWAAASTVVTGLFVFSSGTAVTNLTIVTGALLGLVMAYNVWFIIWPNQQRALGIVPADDETKAKSARIAMLTSRTNFVLSIPMLYCMVTARLVG</sequence>
<dbReference type="STRING" id="1612308.SAMN05444581_11656"/>
<feature type="transmembrane region" description="Helical" evidence="1">
    <location>
        <begin position="42"/>
        <end position="65"/>
    </location>
</feature>
<feature type="transmembrane region" description="Helical" evidence="1">
    <location>
        <begin position="94"/>
        <end position="114"/>
    </location>
</feature>
<proteinExistence type="predicted"/>
<dbReference type="AlphaFoldDB" id="A0A1I4BUF3"/>
<dbReference type="Proteomes" id="UP000198755">
    <property type="component" value="Unassembled WGS sequence"/>
</dbReference>
<name>A0A1I4BUF3_9HYPH</name>
<evidence type="ECO:0000256" key="1">
    <source>
        <dbReference type="SAM" id="Phobius"/>
    </source>
</evidence>
<accession>A0A1I4BUF3</accession>
<keyword evidence="1" id="KW-0812">Transmembrane</keyword>
<evidence type="ECO:0000259" key="2">
    <source>
        <dbReference type="Pfam" id="PF06181"/>
    </source>
</evidence>
<keyword evidence="1" id="KW-1133">Transmembrane helix</keyword>
<keyword evidence="1" id="KW-0472">Membrane</keyword>
<evidence type="ECO:0000313" key="3">
    <source>
        <dbReference type="EMBL" id="SFK71646.1"/>
    </source>
</evidence>
<feature type="domain" description="Urate oxidase N-terminal" evidence="2">
    <location>
        <begin position="122"/>
        <end position="185"/>
    </location>
</feature>